<dbReference type="Proteomes" id="UP000008955">
    <property type="component" value="Chromosome"/>
</dbReference>
<reference evidence="1 2" key="1">
    <citation type="submission" date="2010-03" db="EMBL/GenBank/DDBJ databases">
        <title>The genome sequence of Ruminococcus obeum A2-162.</title>
        <authorList>
            <consortium name="metaHIT consortium -- http://www.metahit.eu/"/>
            <person name="Pajon A."/>
            <person name="Turner K."/>
            <person name="Parkhill J."/>
            <person name="Duncan S."/>
            <person name="Flint H."/>
        </authorList>
    </citation>
    <scope>NUCLEOTIDE SEQUENCE [LARGE SCALE GENOMIC DNA]</scope>
    <source>
        <strain evidence="1 2">A2-162</strain>
    </source>
</reference>
<organism evidence="1 2">
    <name type="scientific">Blautia obeum A2-162</name>
    <dbReference type="NCBI Taxonomy" id="657314"/>
    <lineage>
        <taxon>Bacteria</taxon>
        <taxon>Bacillati</taxon>
        <taxon>Bacillota</taxon>
        <taxon>Clostridia</taxon>
        <taxon>Lachnospirales</taxon>
        <taxon>Lachnospiraceae</taxon>
        <taxon>Blautia</taxon>
    </lineage>
</organism>
<keyword evidence="2" id="KW-1185">Reference proteome</keyword>
<gene>
    <name evidence="1" type="ORF">CK5_22190</name>
</gene>
<dbReference type="EMBL" id="FP929054">
    <property type="protein sequence ID" value="CBL23567.1"/>
    <property type="molecule type" value="Genomic_DNA"/>
</dbReference>
<name>D4LS09_9FIRM</name>
<dbReference type="AlphaFoldDB" id="D4LS09"/>
<evidence type="ECO:0000313" key="1">
    <source>
        <dbReference type="EMBL" id="CBL23567.1"/>
    </source>
</evidence>
<proteinExistence type="predicted"/>
<evidence type="ECO:0000313" key="2">
    <source>
        <dbReference type="Proteomes" id="UP000008955"/>
    </source>
</evidence>
<accession>D4LS09</accession>
<reference evidence="1 2" key="2">
    <citation type="submission" date="2010-03" db="EMBL/GenBank/DDBJ databases">
        <authorList>
            <person name="Pajon A."/>
        </authorList>
    </citation>
    <scope>NUCLEOTIDE SEQUENCE [LARGE SCALE GENOMIC DNA]</scope>
    <source>
        <strain evidence="1 2">A2-162</strain>
    </source>
</reference>
<dbReference type="HOGENOM" id="CLU_3305606_0_0_9"/>
<dbReference type="KEGG" id="rob:CK5_22190"/>
<sequence length="39" mass="4637">MYYLFDTGIAGVVFPDLPEYHSGRFFCFQNQKEQEETKT</sequence>
<protein>
    <submittedName>
        <fullName evidence="1">Uncharacterized protein</fullName>
    </submittedName>
</protein>